<evidence type="ECO:0000313" key="4">
    <source>
        <dbReference type="Proteomes" id="UP001595629"/>
    </source>
</evidence>
<dbReference type="Gene3D" id="3.40.50.720">
    <property type="entry name" value="NAD(P)-binding Rossmann-like Domain"/>
    <property type="match status" value="1"/>
</dbReference>
<evidence type="ECO:0000256" key="2">
    <source>
        <dbReference type="ARBA" id="ARBA00023002"/>
    </source>
</evidence>
<dbReference type="PRINTS" id="PR00081">
    <property type="entry name" value="GDHRDH"/>
</dbReference>
<dbReference type="PROSITE" id="PS00061">
    <property type="entry name" value="ADH_SHORT"/>
    <property type="match status" value="1"/>
</dbReference>
<dbReference type="GO" id="GO:0016491">
    <property type="term" value="F:oxidoreductase activity"/>
    <property type="evidence" value="ECO:0007669"/>
    <property type="project" value="UniProtKB-KW"/>
</dbReference>
<comment type="similarity">
    <text evidence="1">Belongs to the short-chain dehydrogenases/reductases (SDR) family.</text>
</comment>
<comment type="caution">
    <text evidence="3">The sequence shown here is derived from an EMBL/GenBank/DDBJ whole genome shotgun (WGS) entry which is preliminary data.</text>
</comment>
<evidence type="ECO:0000313" key="3">
    <source>
        <dbReference type="EMBL" id="MFC3614725.1"/>
    </source>
</evidence>
<dbReference type="RefSeq" id="WP_386735998.1">
    <property type="nucleotide sequence ID" value="NZ_JBHRXI010000012.1"/>
</dbReference>
<keyword evidence="4" id="KW-1185">Reference proteome</keyword>
<accession>A0ABV7TLM9</accession>
<dbReference type="EC" id="1.-.-.-" evidence="3"/>
<dbReference type="Pfam" id="PF00106">
    <property type="entry name" value="adh_short"/>
    <property type="match status" value="1"/>
</dbReference>
<reference evidence="4" key="1">
    <citation type="journal article" date="2019" name="Int. J. Syst. Evol. Microbiol.">
        <title>The Global Catalogue of Microorganisms (GCM) 10K type strain sequencing project: providing services to taxonomists for standard genome sequencing and annotation.</title>
        <authorList>
            <consortium name="The Broad Institute Genomics Platform"/>
            <consortium name="The Broad Institute Genome Sequencing Center for Infectious Disease"/>
            <person name="Wu L."/>
            <person name="Ma J."/>
        </authorList>
    </citation>
    <scope>NUCLEOTIDE SEQUENCE [LARGE SCALE GENOMIC DNA]</scope>
    <source>
        <strain evidence="4">KCTC 42911</strain>
    </source>
</reference>
<dbReference type="Proteomes" id="UP001595629">
    <property type="component" value="Unassembled WGS sequence"/>
</dbReference>
<protein>
    <submittedName>
        <fullName evidence="3">SDR family NAD(P)-dependent oxidoreductase</fullName>
        <ecNumber evidence="3">1.-.-.-</ecNumber>
    </submittedName>
</protein>
<dbReference type="PANTHER" id="PTHR44196:SF1">
    <property type="entry name" value="DEHYDROGENASE_REDUCTASE SDR FAMILY MEMBER 7B"/>
    <property type="match status" value="1"/>
</dbReference>
<gene>
    <name evidence="3" type="ORF">ACFORG_13205</name>
</gene>
<proteinExistence type="inferred from homology"/>
<dbReference type="PANTHER" id="PTHR44196">
    <property type="entry name" value="DEHYDROGENASE/REDUCTASE SDR FAMILY MEMBER 7B"/>
    <property type="match status" value="1"/>
</dbReference>
<organism evidence="3 4">
    <name type="scientific">Lutimaribacter marinistellae</name>
    <dbReference type="NCBI Taxonomy" id="1820329"/>
    <lineage>
        <taxon>Bacteria</taxon>
        <taxon>Pseudomonadati</taxon>
        <taxon>Pseudomonadota</taxon>
        <taxon>Alphaproteobacteria</taxon>
        <taxon>Rhodobacterales</taxon>
        <taxon>Roseobacteraceae</taxon>
        <taxon>Lutimaribacter</taxon>
    </lineage>
</organism>
<dbReference type="InterPro" id="IPR020904">
    <property type="entry name" value="Sc_DH/Rdtase_CS"/>
</dbReference>
<dbReference type="InterPro" id="IPR002347">
    <property type="entry name" value="SDR_fam"/>
</dbReference>
<name>A0ABV7TLM9_9RHOB</name>
<keyword evidence="2 3" id="KW-0560">Oxidoreductase</keyword>
<evidence type="ECO:0000256" key="1">
    <source>
        <dbReference type="ARBA" id="ARBA00006484"/>
    </source>
</evidence>
<sequence length="243" mass="26929">MTDWAGKRYWLVGASAGLGEALARHMSRMGIRLVLSARSEDELNSLSQELPGPSEVVTMDVSDPDSVRAAAERVGEVDGLIFLAGAYWPMKTQAWDFEQANIMADVNFTGMMRVMGVAVPSMVARDAGHIVITGSLSGYRGLPKAIGYAASKAGVMRLAECMHADLRNTGVRVQLVNPGFIRTRLTDKNDFNMPFLMEADEAAARIFEHMCTDRFRRDFPMRLSAIIGLGRMLPDWLYYRLFA</sequence>
<dbReference type="SUPFAM" id="SSF51735">
    <property type="entry name" value="NAD(P)-binding Rossmann-fold domains"/>
    <property type="match status" value="1"/>
</dbReference>
<dbReference type="InterPro" id="IPR036291">
    <property type="entry name" value="NAD(P)-bd_dom_sf"/>
</dbReference>
<dbReference type="EMBL" id="JBHRXI010000012">
    <property type="protein sequence ID" value="MFC3614725.1"/>
    <property type="molecule type" value="Genomic_DNA"/>
</dbReference>